<keyword evidence="4" id="KW-0010">Activator</keyword>
<protein>
    <recommendedName>
        <fullName evidence="8">BHLH domain-containing protein</fullName>
    </recommendedName>
</protein>
<feature type="region of interest" description="Disordered" evidence="7">
    <location>
        <begin position="561"/>
        <end position="607"/>
    </location>
</feature>
<evidence type="ECO:0000256" key="4">
    <source>
        <dbReference type="ARBA" id="ARBA00023159"/>
    </source>
</evidence>
<dbReference type="SUPFAM" id="SSF47459">
    <property type="entry name" value="HLH, helix-loop-helix DNA-binding domain"/>
    <property type="match status" value="1"/>
</dbReference>
<sequence>MASSGEVQESLQAVAQGLRWTYVLLWKLCLDQGALVWAEGHYNGAIKTRKTVQPAIALAPAPAEEAADHHRSRQLRELFDSLAREAAAGGTSFRDVHDAGAHEAAARRPSAALAPEDLTETEWFYLMCASYSFPPGVGSFIQLAISRFSRCATRFNFKLPFGVLGHLVDHVGIERLPGKAFARGGHVWLSRANEVDSKTVLCIPIVDGVLEMGTTEKVEEDIGLIQYAMSIFMDRQDNQMIPTMSEHSTSNQTSRIDLQPFQIQRKIHAGQAKEEPKKFSPKYEDNEMEDGDDEIEECASGSETNTAGDYCRHAPLNIVSNDEQATHNIGSSKLMQLEMSERVRDGCSSNSGDGIQTLMVFQNINNQSSMQADEPSQSWHFLYEELCTGYPQSSDENQAIVSPENAHYTETVLSILHGNTRRQAAEPNIRSYLAVSHQSSFSTWHPTILGRTITERATPQRLLKSVLLSAACSSHCKPHDDPTCGNVDTVGLRREVDFSGNHVLQERKRREKLNDRFIILRSLVPFVTKNDKASILGDTIEYVKQLRKRIQDLESWVGRQVQGDPPMVRPPETKSVRGRSDQRAAASSEKRKLAALEGSSSSSTDPVTVVQHSTDVQVSIIESDALLELRCPDRRGLLVRIMQALQEQLRLEVTAVQASSDDGVLLAELRAKVNYSAQQNYIMIRSGVHGYS</sequence>
<dbReference type="PANTHER" id="PTHR46266">
    <property type="entry name" value="TRANSCRIPTION FACTOR TT8"/>
    <property type="match status" value="1"/>
</dbReference>
<reference evidence="9" key="1">
    <citation type="submission" date="2023-07" db="EMBL/GenBank/DDBJ databases">
        <title>A chromosome-level genome assembly of Lolium multiflorum.</title>
        <authorList>
            <person name="Chen Y."/>
            <person name="Copetti D."/>
            <person name="Kolliker R."/>
            <person name="Studer B."/>
        </authorList>
    </citation>
    <scope>NUCLEOTIDE SEQUENCE</scope>
    <source>
        <strain evidence="9">02402/16</strain>
        <tissue evidence="9">Leaf</tissue>
    </source>
</reference>
<dbReference type="Pfam" id="PF22754">
    <property type="entry name" value="bHLH-TF_ACT-like_plant"/>
    <property type="match status" value="1"/>
</dbReference>
<dbReference type="SMART" id="SM00353">
    <property type="entry name" value="HLH"/>
    <property type="match status" value="1"/>
</dbReference>
<comment type="caution">
    <text evidence="9">The sequence shown here is derived from an EMBL/GenBank/DDBJ whole genome shotgun (WGS) entry which is preliminary data.</text>
</comment>
<feature type="region of interest" description="Disordered" evidence="7">
    <location>
        <begin position="268"/>
        <end position="288"/>
    </location>
</feature>
<dbReference type="Pfam" id="PF00010">
    <property type="entry name" value="HLH"/>
    <property type="match status" value="1"/>
</dbReference>
<dbReference type="AlphaFoldDB" id="A0AAD8X449"/>
<dbReference type="PROSITE" id="PS50888">
    <property type="entry name" value="BHLH"/>
    <property type="match status" value="1"/>
</dbReference>
<dbReference type="InterPro" id="IPR011598">
    <property type="entry name" value="bHLH_dom"/>
</dbReference>
<keyword evidence="6" id="KW-0539">Nucleus</keyword>
<dbReference type="EMBL" id="JAUUTY010000001">
    <property type="protein sequence ID" value="KAK1694865.1"/>
    <property type="molecule type" value="Genomic_DNA"/>
</dbReference>
<evidence type="ECO:0000256" key="5">
    <source>
        <dbReference type="ARBA" id="ARBA00023163"/>
    </source>
</evidence>
<comment type="subcellular location">
    <subcellularLocation>
        <location evidence="1">Nucleus</location>
    </subcellularLocation>
</comment>
<dbReference type="Pfam" id="PF14215">
    <property type="entry name" value="bHLH-MYC_N"/>
    <property type="match status" value="2"/>
</dbReference>
<feature type="compositionally biased region" description="Basic and acidic residues" evidence="7">
    <location>
        <begin position="571"/>
        <end position="594"/>
    </location>
</feature>
<accession>A0AAD8X449</accession>
<evidence type="ECO:0000256" key="6">
    <source>
        <dbReference type="ARBA" id="ARBA00023242"/>
    </source>
</evidence>
<evidence type="ECO:0000313" key="10">
    <source>
        <dbReference type="Proteomes" id="UP001231189"/>
    </source>
</evidence>
<gene>
    <name evidence="9" type="ORF">QYE76_011562</name>
</gene>
<dbReference type="GO" id="GO:0046983">
    <property type="term" value="F:protein dimerization activity"/>
    <property type="evidence" value="ECO:0007669"/>
    <property type="project" value="InterPro"/>
</dbReference>
<proteinExistence type="inferred from homology"/>
<keyword evidence="3" id="KW-0805">Transcription regulation</keyword>
<dbReference type="Proteomes" id="UP001231189">
    <property type="component" value="Unassembled WGS sequence"/>
</dbReference>
<evidence type="ECO:0000259" key="8">
    <source>
        <dbReference type="PROSITE" id="PS50888"/>
    </source>
</evidence>
<evidence type="ECO:0000256" key="3">
    <source>
        <dbReference type="ARBA" id="ARBA00023015"/>
    </source>
</evidence>
<feature type="compositionally biased region" description="Basic and acidic residues" evidence="7">
    <location>
        <begin position="271"/>
        <end position="285"/>
    </location>
</feature>
<comment type="similarity">
    <text evidence="2">Belongs to the bHLH protein family.</text>
</comment>
<keyword evidence="10" id="KW-1185">Reference proteome</keyword>
<evidence type="ECO:0000313" key="9">
    <source>
        <dbReference type="EMBL" id="KAK1694865.1"/>
    </source>
</evidence>
<dbReference type="PANTHER" id="PTHR46266:SF4">
    <property type="entry name" value="TRANSCRIPTION FACTOR TT8"/>
    <property type="match status" value="1"/>
</dbReference>
<dbReference type="InterPro" id="IPR025610">
    <property type="entry name" value="MYC/MYB_N"/>
</dbReference>
<dbReference type="Gene3D" id="4.10.280.10">
    <property type="entry name" value="Helix-loop-helix DNA-binding domain"/>
    <property type="match status" value="1"/>
</dbReference>
<dbReference type="InterPro" id="IPR036638">
    <property type="entry name" value="HLH_DNA-bd_sf"/>
</dbReference>
<name>A0AAD8X449_LOLMU</name>
<organism evidence="9 10">
    <name type="scientific">Lolium multiflorum</name>
    <name type="common">Italian ryegrass</name>
    <name type="synonym">Lolium perenne subsp. multiflorum</name>
    <dbReference type="NCBI Taxonomy" id="4521"/>
    <lineage>
        <taxon>Eukaryota</taxon>
        <taxon>Viridiplantae</taxon>
        <taxon>Streptophyta</taxon>
        <taxon>Embryophyta</taxon>
        <taxon>Tracheophyta</taxon>
        <taxon>Spermatophyta</taxon>
        <taxon>Magnoliopsida</taxon>
        <taxon>Liliopsida</taxon>
        <taxon>Poales</taxon>
        <taxon>Poaceae</taxon>
        <taxon>BOP clade</taxon>
        <taxon>Pooideae</taxon>
        <taxon>Poodae</taxon>
        <taxon>Poeae</taxon>
        <taxon>Poeae Chloroplast Group 2 (Poeae type)</taxon>
        <taxon>Loliodinae</taxon>
        <taxon>Loliinae</taxon>
        <taxon>Lolium</taxon>
    </lineage>
</organism>
<evidence type="ECO:0000256" key="7">
    <source>
        <dbReference type="SAM" id="MobiDB-lite"/>
    </source>
</evidence>
<dbReference type="InterPro" id="IPR054502">
    <property type="entry name" value="bHLH-TF_ACT-like_plant"/>
</dbReference>
<feature type="domain" description="BHLH" evidence="8">
    <location>
        <begin position="497"/>
        <end position="546"/>
    </location>
</feature>
<evidence type="ECO:0000256" key="1">
    <source>
        <dbReference type="ARBA" id="ARBA00004123"/>
    </source>
</evidence>
<keyword evidence="5" id="KW-0804">Transcription</keyword>
<evidence type="ECO:0000256" key="2">
    <source>
        <dbReference type="ARBA" id="ARBA00005510"/>
    </source>
</evidence>
<dbReference type="GO" id="GO:0005634">
    <property type="term" value="C:nucleus"/>
    <property type="evidence" value="ECO:0007669"/>
    <property type="project" value="UniProtKB-SubCell"/>
</dbReference>